<dbReference type="PANTHER" id="PTHR43248:SF29">
    <property type="entry name" value="TRIPEPTIDYL AMINOPEPTIDASE"/>
    <property type="match status" value="1"/>
</dbReference>
<dbReference type="Gene3D" id="3.40.50.1820">
    <property type="entry name" value="alpha/beta hydrolase"/>
    <property type="match status" value="1"/>
</dbReference>
<evidence type="ECO:0000256" key="1">
    <source>
        <dbReference type="ARBA" id="ARBA00010088"/>
    </source>
</evidence>
<evidence type="ECO:0000313" key="6">
    <source>
        <dbReference type="EMBL" id="MBO1753033.1"/>
    </source>
</evidence>
<evidence type="ECO:0000256" key="4">
    <source>
        <dbReference type="SAM" id="MobiDB-lite"/>
    </source>
</evidence>
<dbReference type="AlphaFoldDB" id="A0A939LSG1"/>
<protein>
    <submittedName>
        <fullName evidence="6">Alpha/beta fold hydrolase</fullName>
    </submittedName>
</protein>
<keyword evidence="2" id="KW-0732">Signal</keyword>
<evidence type="ECO:0000256" key="2">
    <source>
        <dbReference type="ARBA" id="ARBA00022729"/>
    </source>
</evidence>
<dbReference type="InterPro" id="IPR051601">
    <property type="entry name" value="Serine_prot/Carboxylest_S33"/>
</dbReference>
<evidence type="ECO:0000256" key="3">
    <source>
        <dbReference type="ARBA" id="ARBA00022801"/>
    </source>
</evidence>
<dbReference type="GO" id="GO:0016787">
    <property type="term" value="F:hydrolase activity"/>
    <property type="evidence" value="ECO:0007669"/>
    <property type="project" value="UniProtKB-KW"/>
</dbReference>
<dbReference type="PANTHER" id="PTHR43248">
    <property type="entry name" value="2-SUCCINYL-6-HYDROXY-2,4-CYCLOHEXADIENE-1-CARBOXYLATE SYNTHASE"/>
    <property type="match status" value="1"/>
</dbReference>
<comment type="similarity">
    <text evidence="1">Belongs to the peptidase S33 family.</text>
</comment>
<proteinExistence type="inferred from homology"/>
<keyword evidence="7" id="KW-1185">Reference proteome</keyword>
<evidence type="ECO:0000313" key="7">
    <source>
        <dbReference type="Proteomes" id="UP000664209"/>
    </source>
</evidence>
<accession>A0A939LSG1</accession>
<dbReference type="Pfam" id="PF08386">
    <property type="entry name" value="Abhydrolase_4"/>
    <property type="match status" value="1"/>
</dbReference>
<keyword evidence="3 6" id="KW-0378">Hydrolase</keyword>
<dbReference type="EMBL" id="JAGEMK010000009">
    <property type="protein sequence ID" value="MBO1753033.1"/>
    <property type="molecule type" value="Genomic_DNA"/>
</dbReference>
<comment type="caution">
    <text evidence="6">The sequence shown here is derived from an EMBL/GenBank/DDBJ whole genome shotgun (WGS) entry which is preliminary data.</text>
</comment>
<reference evidence="6" key="1">
    <citation type="submission" date="2021-03" db="EMBL/GenBank/DDBJ databases">
        <title>Actinotalea soli sp. nov., isolated from soil.</title>
        <authorList>
            <person name="Ping W."/>
            <person name="Zhang J."/>
        </authorList>
    </citation>
    <scope>NUCLEOTIDE SEQUENCE</scope>
    <source>
        <strain evidence="6">BY-33</strain>
    </source>
</reference>
<name>A0A939LSG1_9CELL</name>
<dbReference type="SUPFAM" id="SSF53474">
    <property type="entry name" value="alpha/beta-Hydrolases"/>
    <property type="match status" value="1"/>
</dbReference>
<feature type="domain" description="Peptidase S33 tripeptidyl aminopeptidase-like C-terminal" evidence="5">
    <location>
        <begin position="396"/>
        <end position="496"/>
    </location>
</feature>
<sequence>MALALAGCVAPVEQTTPDPESSPEGTAAPALTTVEEYYGQEVAWAECGELECATVRAPLDWDDLEAGGIDLALSRSVATGAEEQRLGSLLINPGGPGSSGAGFVGYATEVFSDRLLEAYDVVGFDPRGVGDSTAVSCGDDATVDAFLLADPPLDNQEDLDAARETLRAFGEGCLQQTGPLLGTVDTVSAARDLDLLRGVLGDEKLAYAGFSYGTFLGATYADLFPENVGRLLLDGALDPSTSNDELVIGQAVGFEAALTAYVEDCQAGPDCPLTGSAENGKAQIAALLDRIERRPIETAYGVELDAVLGFYGVVVTLYNDEYWPLLTMALTEAITENTGTYFVDLANAYLDRTVDGEYQSNQMVAFNAINCLDYPVVSRTFEELEAFADEVAAQAPTFGRDFALGIGCESWPVAPVGERGPIAAEGAPPILVVGTTGDPATPYVWSEALAEQLESGLLVTWEGEGHTAYGRANQCLTDAVDDYLVDGELPADGLVC</sequence>
<dbReference type="InterPro" id="IPR013595">
    <property type="entry name" value="Pept_S33_TAP-like_C"/>
</dbReference>
<organism evidence="6 7">
    <name type="scientific">Actinotalea soli</name>
    <dbReference type="NCBI Taxonomy" id="2819234"/>
    <lineage>
        <taxon>Bacteria</taxon>
        <taxon>Bacillati</taxon>
        <taxon>Actinomycetota</taxon>
        <taxon>Actinomycetes</taxon>
        <taxon>Micrococcales</taxon>
        <taxon>Cellulomonadaceae</taxon>
        <taxon>Actinotalea</taxon>
    </lineage>
</organism>
<feature type="region of interest" description="Disordered" evidence="4">
    <location>
        <begin position="1"/>
        <end position="27"/>
    </location>
</feature>
<dbReference type="InterPro" id="IPR029058">
    <property type="entry name" value="AB_hydrolase_fold"/>
</dbReference>
<gene>
    <name evidence="6" type="ORF">J4G33_14570</name>
</gene>
<dbReference type="Proteomes" id="UP000664209">
    <property type="component" value="Unassembled WGS sequence"/>
</dbReference>
<evidence type="ECO:0000259" key="5">
    <source>
        <dbReference type="Pfam" id="PF08386"/>
    </source>
</evidence>